<dbReference type="Proteomes" id="UP001055804">
    <property type="component" value="Unassembled WGS sequence"/>
</dbReference>
<organism evidence="2 3">
    <name type="scientific">Futiania mangrovi</name>
    <dbReference type="NCBI Taxonomy" id="2959716"/>
    <lineage>
        <taxon>Bacteria</taxon>
        <taxon>Pseudomonadati</taxon>
        <taxon>Pseudomonadota</taxon>
        <taxon>Alphaproteobacteria</taxon>
        <taxon>Futianiales</taxon>
        <taxon>Futianiaceae</taxon>
        <taxon>Futiania</taxon>
    </lineage>
</organism>
<dbReference type="RefSeq" id="WP_269332309.1">
    <property type="nucleotide sequence ID" value="NZ_JAMZFT010000002.1"/>
</dbReference>
<gene>
    <name evidence="2" type="ORF">NJQ99_08005</name>
</gene>
<protein>
    <submittedName>
        <fullName evidence="2">DUF4332 domain-containing protein</fullName>
    </submittedName>
</protein>
<dbReference type="AlphaFoldDB" id="A0A9J6PET6"/>
<feature type="domain" description="DUF4332" evidence="1">
    <location>
        <begin position="10"/>
        <end position="130"/>
    </location>
</feature>
<keyword evidence="3" id="KW-1185">Reference proteome</keyword>
<reference evidence="2" key="1">
    <citation type="submission" date="2022-06" db="EMBL/GenBank/DDBJ databases">
        <title>Isolation and Genomics of Futiania mangrovii gen. nov., sp. nov., a Rare and Metabolically-versatile member in the Class Alphaproteobacteria.</title>
        <authorList>
            <person name="Liu L."/>
            <person name="Huang W.-C."/>
            <person name="Pan J."/>
            <person name="Li J."/>
            <person name="Huang Y."/>
            <person name="Du H."/>
            <person name="Liu Y."/>
            <person name="Li M."/>
        </authorList>
    </citation>
    <scope>NUCLEOTIDE SEQUENCE</scope>
    <source>
        <strain evidence="2">FT118</strain>
    </source>
</reference>
<evidence type="ECO:0000313" key="3">
    <source>
        <dbReference type="Proteomes" id="UP001055804"/>
    </source>
</evidence>
<sequence>MSSYSIETIEGIGPAFGAKLKTAGITTTGALLKAGADPKGRKALAEKTGIDEAKIRDWCNMADLMRIKGVGEEYSELLEKAGVDTVKELRNRKADNLHAKMAEVNAARKLVRQLPSLKQVESWVAQAKELPPTMTY</sequence>
<proteinExistence type="predicted"/>
<dbReference type="Pfam" id="PF14229">
    <property type="entry name" value="DUF4332"/>
    <property type="match status" value="1"/>
</dbReference>
<comment type="caution">
    <text evidence="2">The sequence shown here is derived from an EMBL/GenBank/DDBJ whole genome shotgun (WGS) entry which is preliminary data.</text>
</comment>
<evidence type="ECO:0000259" key="1">
    <source>
        <dbReference type="Pfam" id="PF14229"/>
    </source>
</evidence>
<evidence type="ECO:0000313" key="2">
    <source>
        <dbReference type="EMBL" id="MCP1336344.1"/>
    </source>
</evidence>
<name>A0A9J6PET6_9PROT</name>
<dbReference type="EMBL" id="JAMZFT010000002">
    <property type="protein sequence ID" value="MCP1336344.1"/>
    <property type="molecule type" value="Genomic_DNA"/>
</dbReference>
<dbReference type="Gene3D" id="1.10.150.20">
    <property type="entry name" value="5' to 3' exonuclease, C-terminal subdomain"/>
    <property type="match status" value="2"/>
</dbReference>
<dbReference type="InterPro" id="IPR025567">
    <property type="entry name" value="DUF4332"/>
</dbReference>
<accession>A0A9J6PET6</accession>